<evidence type="ECO:0000313" key="1">
    <source>
        <dbReference type="EMBL" id="PRY18683.1"/>
    </source>
</evidence>
<dbReference type="EMBL" id="PVZG01000046">
    <property type="protein sequence ID" value="PRY18683.1"/>
    <property type="molecule type" value="Genomic_DNA"/>
</dbReference>
<dbReference type="AlphaFoldDB" id="A0A2T0RC02"/>
<comment type="caution">
    <text evidence="1">The sequence shown here is derived from an EMBL/GenBank/DDBJ whole genome shotgun (WGS) entry which is preliminary data.</text>
</comment>
<dbReference type="InterPro" id="IPR029063">
    <property type="entry name" value="SAM-dependent_MTases_sf"/>
</dbReference>
<name>A0A2T0RC02_9ACTN</name>
<dbReference type="GO" id="GO:0008168">
    <property type="term" value="F:methyltransferase activity"/>
    <property type="evidence" value="ECO:0007669"/>
    <property type="project" value="UniProtKB-KW"/>
</dbReference>
<dbReference type="Gene3D" id="3.40.50.150">
    <property type="entry name" value="Vaccinia Virus protein VP39"/>
    <property type="match status" value="1"/>
</dbReference>
<accession>A0A2T0RC02</accession>
<reference evidence="1 2" key="1">
    <citation type="submission" date="2018-03" db="EMBL/GenBank/DDBJ databases">
        <title>Genomic Encyclopedia of Archaeal and Bacterial Type Strains, Phase II (KMG-II): from individual species to whole genera.</title>
        <authorList>
            <person name="Goeker M."/>
        </authorList>
    </citation>
    <scope>NUCLEOTIDE SEQUENCE [LARGE SCALE GENOMIC DNA]</scope>
    <source>
        <strain evidence="1 2">DSM 45348</strain>
    </source>
</reference>
<dbReference type="CDD" id="cd02440">
    <property type="entry name" value="AdoMet_MTases"/>
    <property type="match status" value="1"/>
</dbReference>
<evidence type="ECO:0000313" key="2">
    <source>
        <dbReference type="Proteomes" id="UP000239209"/>
    </source>
</evidence>
<dbReference type="SUPFAM" id="SSF53335">
    <property type="entry name" value="S-adenosyl-L-methionine-dependent methyltransferases"/>
    <property type="match status" value="1"/>
</dbReference>
<protein>
    <submittedName>
        <fullName evidence="1">Methyltransferase family protein</fullName>
    </submittedName>
</protein>
<keyword evidence="1" id="KW-0808">Transferase</keyword>
<organism evidence="1 2">
    <name type="scientific">Pseudosporangium ferrugineum</name>
    <dbReference type="NCBI Taxonomy" id="439699"/>
    <lineage>
        <taxon>Bacteria</taxon>
        <taxon>Bacillati</taxon>
        <taxon>Actinomycetota</taxon>
        <taxon>Actinomycetes</taxon>
        <taxon>Micromonosporales</taxon>
        <taxon>Micromonosporaceae</taxon>
        <taxon>Pseudosporangium</taxon>
    </lineage>
</organism>
<proteinExistence type="predicted"/>
<dbReference type="GO" id="GO:0032259">
    <property type="term" value="P:methylation"/>
    <property type="evidence" value="ECO:0007669"/>
    <property type="project" value="UniProtKB-KW"/>
</dbReference>
<gene>
    <name evidence="1" type="ORF">CLV70_14615</name>
</gene>
<dbReference type="Proteomes" id="UP000239209">
    <property type="component" value="Unassembled WGS sequence"/>
</dbReference>
<dbReference type="Pfam" id="PF13489">
    <property type="entry name" value="Methyltransf_23"/>
    <property type="match status" value="1"/>
</dbReference>
<sequence length="231" mass="24934">MPEQLLEDKALHTSAVVANCAMNRERQLAGVNSYTRELDFNPLDSLTAAVAGQGDASWLDLCCGTGRALIQAAEHLRHTGLLERVALVGVDLIDAFDPIPSPPAVTLLATSATAWTANTSFDLITCVHGLHYVGDKLAVLARAAQWLTPTGRFVADLDLASIRLADGRPAGRRLTARLRAAGLNYGNRRRRIACIGPRELRLPYTYLGADDHAGPNYTGQPAVDSYYCEHS</sequence>
<keyword evidence="2" id="KW-1185">Reference proteome</keyword>
<keyword evidence="1" id="KW-0489">Methyltransferase</keyword>